<evidence type="ECO:0000256" key="2">
    <source>
        <dbReference type="ARBA" id="ARBA00006810"/>
    </source>
</evidence>
<keyword evidence="10" id="KW-0066">ATP synthesis</keyword>
<reference evidence="13" key="1">
    <citation type="journal article" date="2020" name="Mitochondrial DNA Part B Resour">
        <title>Complete mitochondrial genomes of two water mite species: Hygrobates (H.) longiporus and Hygrobates (rivobates) taniguchii (Acari, Trombidiformes, Hygrobatoidea).</title>
        <authorList>
            <person name="Hiruta S.F."/>
            <person name="Morimoto S."/>
            <person name="Yoshinari G."/>
            <person name="Goldschmidt T."/>
            <person name="Nishikawa K."/>
            <person name="Shimano S."/>
        </authorList>
    </citation>
    <scope>NUCLEOTIDE SEQUENCE</scope>
    <source>
        <strain evidence="13">NMsp2</strain>
    </source>
</reference>
<keyword evidence="4" id="KW-0138">CF(0)</keyword>
<protein>
    <recommendedName>
        <fullName evidence="11">ATP synthase subunit a</fullName>
    </recommendedName>
</protein>
<dbReference type="PROSITE" id="PS00449">
    <property type="entry name" value="ATPASE_A"/>
    <property type="match status" value="1"/>
</dbReference>
<dbReference type="InterPro" id="IPR045083">
    <property type="entry name" value="ATP_synth_F0_asu_bact/mt"/>
</dbReference>
<dbReference type="NCBIfam" id="TIGR01131">
    <property type="entry name" value="ATP_synt_6_or_A"/>
    <property type="match status" value="1"/>
</dbReference>
<dbReference type="SUPFAM" id="SSF81336">
    <property type="entry name" value="F1F0 ATP synthase subunit A"/>
    <property type="match status" value="1"/>
</dbReference>
<proteinExistence type="inferred from homology"/>
<sequence>MMTNLFSIFDPSTSTLSLSWVVIMAPFLLLCFSKLVNSKSTKFFYSFKSFFKKDIKPMLNSNSNLTITMISTMFLFLALSNLSSLLPFNFTISSQISFSFSMAMVFWTGIQMMGWLNYTKHMLSHLIPQGTPNALKPLMIIIEIISQLIRPITLSVRLTANMVAGHLLLSLLGSLMISSKMLFISSILASMALTFLEICVSVIQGYVFMMLVTLYSTEIN</sequence>
<keyword evidence="6" id="KW-0375">Hydrogen ion transport</keyword>
<dbReference type="PRINTS" id="PR00123">
    <property type="entry name" value="ATPASEA"/>
</dbReference>
<keyword evidence="7 12" id="KW-1133">Transmembrane helix</keyword>
<accession>A0A6J4EGD3</accession>
<comment type="similarity">
    <text evidence="2">Belongs to the ATPase A chain family.</text>
</comment>
<evidence type="ECO:0000256" key="3">
    <source>
        <dbReference type="ARBA" id="ARBA00022448"/>
    </source>
</evidence>
<keyword evidence="3" id="KW-0813">Transport</keyword>
<dbReference type="InterPro" id="IPR023011">
    <property type="entry name" value="ATP_synth_F0_asu_AS"/>
</dbReference>
<dbReference type="EMBL" id="LC552027">
    <property type="protein sequence ID" value="BCG28134.1"/>
    <property type="molecule type" value="Genomic_DNA"/>
</dbReference>
<dbReference type="GO" id="GO:0005743">
    <property type="term" value="C:mitochondrial inner membrane"/>
    <property type="evidence" value="ECO:0007669"/>
    <property type="project" value="UniProtKB-SubCell"/>
</dbReference>
<dbReference type="InterPro" id="IPR000568">
    <property type="entry name" value="ATP_synth_F0_asu"/>
</dbReference>
<keyword evidence="8" id="KW-0406">Ion transport</keyword>
<dbReference type="PANTHER" id="PTHR11410">
    <property type="entry name" value="ATP SYNTHASE SUBUNIT A"/>
    <property type="match status" value="1"/>
</dbReference>
<evidence type="ECO:0000256" key="9">
    <source>
        <dbReference type="ARBA" id="ARBA00023136"/>
    </source>
</evidence>
<feature type="transmembrane region" description="Helical" evidence="12">
    <location>
        <begin position="98"/>
        <end position="118"/>
    </location>
</feature>
<evidence type="ECO:0000256" key="4">
    <source>
        <dbReference type="ARBA" id="ARBA00022547"/>
    </source>
</evidence>
<organism evidence="13">
    <name type="scientific">Hygrobates taniguchii</name>
    <dbReference type="NCBI Taxonomy" id="2759127"/>
    <lineage>
        <taxon>Eukaryota</taxon>
        <taxon>Metazoa</taxon>
        <taxon>Ecdysozoa</taxon>
        <taxon>Arthropoda</taxon>
        <taxon>Chelicerata</taxon>
        <taxon>Arachnida</taxon>
        <taxon>Acari</taxon>
        <taxon>Acariformes</taxon>
        <taxon>Trombidiformes</taxon>
        <taxon>Prostigmata</taxon>
        <taxon>Anystina</taxon>
        <taxon>Parasitengona</taxon>
        <taxon>Hydracarina</taxon>
        <taxon>Hygrobatoidea</taxon>
        <taxon>Hygrobatidae</taxon>
        <taxon>Hygrobates</taxon>
    </lineage>
</organism>
<reference evidence="13" key="2">
    <citation type="submission" date="2020-05" db="EMBL/GenBank/DDBJ databases">
        <authorList>
            <person name="Hiruta S."/>
            <person name="Shimano S."/>
        </authorList>
    </citation>
    <scope>NUCLEOTIDE SEQUENCE</scope>
    <source>
        <strain evidence="13">NMsp2</strain>
    </source>
</reference>
<dbReference type="GO" id="GO:0046933">
    <property type="term" value="F:proton-transporting ATP synthase activity, rotational mechanism"/>
    <property type="evidence" value="ECO:0007669"/>
    <property type="project" value="TreeGrafter"/>
</dbReference>
<name>A0A6J4EGD3_9ACAR</name>
<evidence type="ECO:0000256" key="5">
    <source>
        <dbReference type="ARBA" id="ARBA00022692"/>
    </source>
</evidence>
<comment type="subcellular location">
    <subcellularLocation>
        <location evidence="1">Membrane</location>
        <topology evidence="1">Multi-pass membrane protein</topology>
    </subcellularLocation>
    <subcellularLocation>
        <location evidence="11">Mitochondrion inner membrane</location>
        <topology evidence="11">Multi-pass membrane protein</topology>
    </subcellularLocation>
</comment>
<evidence type="ECO:0000256" key="12">
    <source>
        <dbReference type="SAM" id="Phobius"/>
    </source>
</evidence>
<feature type="transmembrane region" description="Helical" evidence="12">
    <location>
        <begin position="20"/>
        <end position="37"/>
    </location>
</feature>
<feature type="transmembrane region" description="Helical" evidence="12">
    <location>
        <begin position="162"/>
        <end position="183"/>
    </location>
</feature>
<dbReference type="Pfam" id="PF00119">
    <property type="entry name" value="ATP-synt_A"/>
    <property type="match status" value="1"/>
</dbReference>
<dbReference type="Gene3D" id="1.20.120.220">
    <property type="entry name" value="ATP synthase, F0 complex, subunit A"/>
    <property type="match status" value="1"/>
</dbReference>
<keyword evidence="5 12" id="KW-0812">Transmembrane</keyword>
<keyword evidence="9 12" id="KW-0472">Membrane</keyword>
<dbReference type="CDD" id="cd00310">
    <property type="entry name" value="ATP-synt_Fo_a_6"/>
    <property type="match status" value="1"/>
</dbReference>
<feature type="transmembrane region" description="Helical" evidence="12">
    <location>
        <begin position="58"/>
        <end position="78"/>
    </location>
</feature>
<dbReference type="PANTHER" id="PTHR11410:SF0">
    <property type="entry name" value="ATP SYNTHASE SUBUNIT A"/>
    <property type="match status" value="1"/>
</dbReference>
<dbReference type="AlphaFoldDB" id="A0A6J4EGD3"/>
<keyword evidence="13" id="KW-0496">Mitochondrion</keyword>
<evidence type="ECO:0000256" key="6">
    <source>
        <dbReference type="ARBA" id="ARBA00022781"/>
    </source>
</evidence>
<evidence type="ECO:0000256" key="8">
    <source>
        <dbReference type="ARBA" id="ARBA00023065"/>
    </source>
</evidence>
<gene>
    <name evidence="13" type="primary">ATPase 6</name>
</gene>
<evidence type="ECO:0000313" key="13">
    <source>
        <dbReference type="EMBL" id="BCG28134.1"/>
    </source>
</evidence>
<evidence type="ECO:0000256" key="10">
    <source>
        <dbReference type="ARBA" id="ARBA00023310"/>
    </source>
</evidence>
<dbReference type="InterPro" id="IPR035908">
    <property type="entry name" value="F0_ATP_A_sf"/>
</dbReference>
<evidence type="ECO:0000256" key="11">
    <source>
        <dbReference type="RuleBase" id="RU004450"/>
    </source>
</evidence>
<feature type="transmembrane region" description="Helical" evidence="12">
    <location>
        <begin position="195"/>
        <end position="215"/>
    </location>
</feature>
<evidence type="ECO:0000256" key="1">
    <source>
        <dbReference type="ARBA" id="ARBA00004141"/>
    </source>
</evidence>
<dbReference type="GO" id="GO:0045259">
    <property type="term" value="C:proton-transporting ATP synthase complex"/>
    <property type="evidence" value="ECO:0007669"/>
    <property type="project" value="UniProtKB-KW"/>
</dbReference>
<evidence type="ECO:0000256" key="7">
    <source>
        <dbReference type="ARBA" id="ARBA00022989"/>
    </source>
</evidence>
<geneLocation type="mitochondrion" evidence="13"/>